<proteinExistence type="predicted"/>
<name>A0A6J5LU99_9CAUD</name>
<sequence>MNAQQRRRSQRYWKFIVEVEEPWYATSRADWLVENFGRQGKGRRYTWGSWNPTVYQFHDEKDYVAFLLRWGS</sequence>
<evidence type="ECO:0000313" key="1">
    <source>
        <dbReference type="EMBL" id="CAB4137988.1"/>
    </source>
</evidence>
<accession>A0A6J5LU99</accession>
<organism evidence="1">
    <name type="scientific">uncultured Caudovirales phage</name>
    <dbReference type="NCBI Taxonomy" id="2100421"/>
    <lineage>
        <taxon>Viruses</taxon>
        <taxon>Duplodnaviria</taxon>
        <taxon>Heunggongvirae</taxon>
        <taxon>Uroviricota</taxon>
        <taxon>Caudoviricetes</taxon>
        <taxon>Peduoviridae</taxon>
        <taxon>Maltschvirus</taxon>
        <taxon>Maltschvirus maltsch</taxon>
    </lineage>
</organism>
<gene>
    <name evidence="1" type="ORF">UFOVP328_181</name>
</gene>
<dbReference type="EMBL" id="LR796341">
    <property type="protein sequence ID" value="CAB4137988.1"/>
    <property type="molecule type" value="Genomic_DNA"/>
</dbReference>
<reference evidence="1" key="1">
    <citation type="submission" date="2020-04" db="EMBL/GenBank/DDBJ databases">
        <authorList>
            <person name="Chiriac C."/>
            <person name="Salcher M."/>
            <person name="Ghai R."/>
            <person name="Kavagutti S V."/>
        </authorList>
    </citation>
    <scope>NUCLEOTIDE SEQUENCE</scope>
</reference>
<protein>
    <submittedName>
        <fullName evidence="1">Uncharacterized protein</fullName>
    </submittedName>
</protein>